<dbReference type="Proteomes" id="UP001225761">
    <property type="component" value="Unassembled WGS sequence"/>
</dbReference>
<evidence type="ECO:0008006" key="3">
    <source>
        <dbReference type="Google" id="ProtNLM"/>
    </source>
</evidence>
<evidence type="ECO:0000313" key="2">
    <source>
        <dbReference type="Proteomes" id="UP001225761"/>
    </source>
</evidence>
<comment type="caution">
    <text evidence="1">The sequence shown here is derived from an EMBL/GenBank/DDBJ whole genome shotgun (WGS) entry which is preliminary data.</text>
</comment>
<organism evidence="1 2">
    <name type="scientific">Flectobacillus rivi</name>
    <dbReference type="NCBI Taxonomy" id="2984209"/>
    <lineage>
        <taxon>Bacteria</taxon>
        <taxon>Pseudomonadati</taxon>
        <taxon>Bacteroidota</taxon>
        <taxon>Cytophagia</taxon>
        <taxon>Cytophagales</taxon>
        <taxon>Flectobacillaceae</taxon>
        <taxon>Flectobacillus</taxon>
    </lineage>
</organism>
<reference evidence="1 2" key="1">
    <citation type="submission" date="2023-05" db="EMBL/GenBank/DDBJ databases">
        <title>Novel species of genus Flectobacillus isolated from stream in China.</title>
        <authorList>
            <person name="Lu H."/>
        </authorList>
    </citation>
    <scope>NUCLEOTIDE SEQUENCE [LARGE SCALE GENOMIC DNA]</scope>
    <source>
        <strain evidence="1 2">LFS242W</strain>
    </source>
</reference>
<proteinExistence type="predicted"/>
<accession>A0ABT6YWD9</accession>
<protein>
    <recommendedName>
        <fullName evidence="3">CdiI immunity protein domain-containing protein</fullName>
    </recommendedName>
</protein>
<dbReference type="RefSeq" id="WP_283380396.1">
    <property type="nucleotide sequence ID" value="NZ_JASHIE010000001.1"/>
</dbReference>
<dbReference type="EMBL" id="JASHIE010000001">
    <property type="protein sequence ID" value="MDI9873200.1"/>
    <property type="molecule type" value="Genomic_DNA"/>
</dbReference>
<sequence length="144" mass="17657">MGQEFIIFGEKSFLMNSSIISWIQKYMELFLLQKEHPIWFYEVLEDLNSNFFMPYIKYFFDKDIIGEDKERLTYCLEMLDLTILQMQSTSKREFFDFIKEDIKGTWCDISHEFYNDEWFNDEKNFKEYYIGSLLKLKDLMQEGI</sequence>
<evidence type="ECO:0000313" key="1">
    <source>
        <dbReference type="EMBL" id="MDI9873200.1"/>
    </source>
</evidence>
<gene>
    <name evidence="1" type="ORF">QM481_01590</name>
</gene>
<name>A0ABT6YWD9_9BACT</name>
<keyword evidence="2" id="KW-1185">Reference proteome</keyword>